<dbReference type="PANTHER" id="PTHR13906:SF16">
    <property type="entry name" value="LYSOPHOSPHOLIPID ACYLTRANSFERASE 7"/>
    <property type="match status" value="1"/>
</dbReference>
<evidence type="ECO:0000313" key="12">
    <source>
        <dbReference type="EMBL" id="KAI9560348.1"/>
    </source>
</evidence>
<comment type="similarity">
    <text evidence="3">Belongs to the membrane-bound acyltransferase family.</text>
</comment>
<dbReference type="AlphaFoldDB" id="A0AAD5LDQ5"/>
<keyword evidence="5 11" id="KW-0812">Transmembrane</keyword>
<comment type="pathway">
    <text evidence="9">Phospholipid metabolism.</text>
</comment>
<evidence type="ECO:0000256" key="11">
    <source>
        <dbReference type="SAM" id="Phobius"/>
    </source>
</evidence>
<dbReference type="EMBL" id="WJBH02000004">
    <property type="protein sequence ID" value="KAI9560348.1"/>
    <property type="molecule type" value="Genomic_DNA"/>
</dbReference>
<evidence type="ECO:0000256" key="5">
    <source>
        <dbReference type="ARBA" id="ARBA00022692"/>
    </source>
</evidence>
<feature type="transmembrane region" description="Helical" evidence="11">
    <location>
        <begin position="448"/>
        <end position="468"/>
    </location>
</feature>
<gene>
    <name evidence="12" type="ORF">GHT06_014365</name>
</gene>
<keyword evidence="7 11" id="KW-0472">Membrane</keyword>
<sequence>MELLIEDDILLSFNFNRLFCHLSGCTCRLQPISEKFYRVFAVVNMLSDDVIYFLLLMTTIGLGEVIRRFDNAKLKQNVASIIGFAIVFIVSGFHSLHCVLTAAVNALIICFVSPKYCHGLSFGFSFAYLLFFRFTTVFGFPEVPSHTNAIQMLLTLRMVGLALEVHETAKLRKQLKESNISNKKQDADNDLKPIELAFEHQGVSPNFADVLHYAFCYIGVLTGPYYKYRTYWDMLHANDSQISFLNYARQRVQYVPFYVLLFLLSNYYFPLSYATSTEIFEERSLLFRVWYMTPLFFTFRMRFYSAFILSEAACIMAGLGAYPVESQPKPGNGPTALQHLNNKDRSSITYNFETIHNIDEYAAETSDVRGSMKAWNMTVQWWLAVNVHRRFPFKPLRTTTTMLMSAFWHGVHSGYYLSMLTVPLILVAEDAVKRKLRPLVNNSKIFNFMAGFMKHQWFSYMGMAFALLAMDKTFAYWKSIFFIGHLIIPMFYIASLWVPSQKPAKVE</sequence>
<organism evidence="12 13">
    <name type="scientific">Daphnia sinensis</name>
    <dbReference type="NCBI Taxonomy" id="1820382"/>
    <lineage>
        <taxon>Eukaryota</taxon>
        <taxon>Metazoa</taxon>
        <taxon>Ecdysozoa</taxon>
        <taxon>Arthropoda</taxon>
        <taxon>Crustacea</taxon>
        <taxon>Branchiopoda</taxon>
        <taxon>Diplostraca</taxon>
        <taxon>Cladocera</taxon>
        <taxon>Anomopoda</taxon>
        <taxon>Daphniidae</taxon>
        <taxon>Daphnia</taxon>
        <taxon>Daphnia similis group</taxon>
    </lineage>
</organism>
<keyword evidence="13" id="KW-1185">Reference proteome</keyword>
<evidence type="ECO:0000256" key="10">
    <source>
        <dbReference type="ARBA" id="ARBA00093678"/>
    </source>
</evidence>
<accession>A0AAD5LDQ5</accession>
<feature type="transmembrane region" description="Helical" evidence="11">
    <location>
        <begin position="406"/>
        <end position="428"/>
    </location>
</feature>
<dbReference type="GO" id="GO:0030258">
    <property type="term" value="P:lipid modification"/>
    <property type="evidence" value="ECO:0007669"/>
    <property type="project" value="TreeGrafter"/>
</dbReference>
<evidence type="ECO:0000256" key="9">
    <source>
        <dbReference type="ARBA" id="ARBA00025707"/>
    </source>
</evidence>
<evidence type="ECO:0000256" key="4">
    <source>
        <dbReference type="ARBA" id="ARBA00022679"/>
    </source>
</evidence>
<evidence type="ECO:0000256" key="1">
    <source>
        <dbReference type="ARBA" id="ARBA00004141"/>
    </source>
</evidence>
<evidence type="ECO:0000256" key="8">
    <source>
        <dbReference type="ARBA" id="ARBA00023315"/>
    </source>
</evidence>
<dbReference type="Proteomes" id="UP000820818">
    <property type="component" value="Linkage Group LG4"/>
</dbReference>
<keyword evidence="4" id="KW-0808">Transferase</keyword>
<name>A0AAD5LDQ5_9CRUS</name>
<keyword evidence="6 11" id="KW-1133">Transmembrane helix</keyword>
<protein>
    <recommendedName>
        <fullName evidence="10">Lysophospholipid acyltransferase 7</fullName>
    </recommendedName>
</protein>
<dbReference type="Pfam" id="PF03062">
    <property type="entry name" value="MBOAT"/>
    <property type="match status" value="1"/>
</dbReference>
<dbReference type="InterPro" id="IPR004299">
    <property type="entry name" value="MBOAT_fam"/>
</dbReference>
<evidence type="ECO:0000313" key="13">
    <source>
        <dbReference type="Proteomes" id="UP000820818"/>
    </source>
</evidence>
<keyword evidence="8" id="KW-0012">Acyltransferase</keyword>
<proteinExistence type="inferred from homology"/>
<feature type="transmembrane region" description="Helical" evidence="11">
    <location>
        <begin position="480"/>
        <end position="498"/>
    </location>
</feature>
<dbReference type="PANTHER" id="PTHR13906">
    <property type="entry name" value="PORCUPINE"/>
    <property type="match status" value="1"/>
</dbReference>
<comment type="pathway">
    <text evidence="2">Lipid metabolism; phospholipid metabolism.</text>
</comment>
<evidence type="ECO:0000256" key="6">
    <source>
        <dbReference type="ARBA" id="ARBA00022989"/>
    </source>
</evidence>
<dbReference type="GO" id="GO:0016020">
    <property type="term" value="C:membrane"/>
    <property type="evidence" value="ECO:0007669"/>
    <property type="project" value="UniProtKB-SubCell"/>
</dbReference>
<dbReference type="InterPro" id="IPR049941">
    <property type="entry name" value="LPLAT_7/PORCN-like"/>
</dbReference>
<comment type="caution">
    <text evidence="12">The sequence shown here is derived from an EMBL/GenBank/DDBJ whole genome shotgun (WGS) entry which is preliminary data.</text>
</comment>
<feature type="transmembrane region" description="Helical" evidence="11">
    <location>
        <begin position="50"/>
        <end position="69"/>
    </location>
</feature>
<feature type="transmembrane region" description="Helical" evidence="11">
    <location>
        <begin position="252"/>
        <end position="269"/>
    </location>
</feature>
<dbReference type="GO" id="GO:0006661">
    <property type="term" value="P:phosphatidylinositol biosynthetic process"/>
    <property type="evidence" value="ECO:0007669"/>
    <property type="project" value="TreeGrafter"/>
</dbReference>
<evidence type="ECO:0000256" key="2">
    <source>
        <dbReference type="ARBA" id="ARBA00005074"/>
    </source>
</evidence>
<feature type="transmembrane region" description="Helical" evidence="11">
    <location>
        <begin position="120"/>
        <end position="140"/>
    </location>
</feature>
<comment type="subcellular location">
    <subcellularLocation>
        <location evidence="1">Membrane</location>
        <topology evidence="1">Multi-pass membrane protein</topology>
    </subcellularLocation>
</comment>
<evidence type="ECO:0000256" key="3">
    <source>
        <dbReference type="ARBA" id="ARBA00010323"/>
    </source>
</evidence>
<dbReference type="GO" id="GO:0044233">
    <property type="term" value="C:mitochondria-associated endoplasmic reticulum membrane contact site"/>
    <property type="evidence" value="ECO:0007669"/>
    <property type="project" value="TreeGrafter"/>
</dbReference>
<evidence type="ECO:0000256" key="7">
    <source>
        <dbReference type="ARBA" id="ARBA00023136"/>
    </source>
</evidence>
<dbReference type="GO" id="GO:0071617">
    <property type="term" value="F:lysophospholipid acyltransferase activity"/>
    <property type="evidence" value="ECO:0007669"/>
    <property type="project" value="TreeGrafter"/>
</dbReference>
<reference evidence="12 13" key="1">
    <citation type="submission" date="2022-05" db="EMBL/GenBank/DDBJ databases">
        <title>A multi-omics perspective on studying reproductive biology in Daphnia sinensis.</title>
        <authorList>
            <person name="Jia J."/>
        </authorList>
    </citation>
    <scope>NUCLEOTIDE SEQUENCE [LARGE SCALE GENOMIC DNA]</scope>
    <source>
        <strain evidence="12 13">WSL</strain>
    </source>
</reference>
<feature type="transmembrane region" description="Helical" evidence="11">
    <location>
        <begin position="81"/>
        <end position="114"/>
    </location>
</feature>